<sequence length="340" mass="38977">METLHENMVIVHESYTNLDHRIDGLKTKTKGIEDEIVKVGDEMSSRMDILQSKADDIGNVAGQALDKQKQLLDGLAKALVGLQLLGEFQSHALEESRGNLKEMAQFGHEQQEELLTRQKQLQQTHDHLETFESKQASMFLALDKLFTLHKAMLLESRAIKAFLLYSVSIFLLYMFTSTKQMAPDLKPAATQVKHGPLYKSNKTQAKIISRIISCFVVGLALTFLVELTILRYGTNEMENQAWILSIVRSLFVQLASCQLLYSIWTYRNTRSTCHGKWKTRTQTGVDWSSWVEAELPEDVDKLKDPDVVFPEEVAENFSRKQVNYKKIQPKESRFDMLKLF</sequence>
<evidence type="ECO:0000256" key="1">
    <source>
        <dbReference type="SAM" id="Phobius"/>
    </source>
</evidence>
<dbReference type="AlphaFoldDB" id="A0A2G2Y6Q9"/>
<gene>
    <name evidence="2" type="ORF">T459_29849</name>
</gene>
<protein>
    <recommendedName>
        <fullName evidence="4">Protein GAMETE EXPRESSED 1</fullName>
    </recommendedName>
</protein>
<evidence type="ECO:0008006" key="4">
    <source>
        <dbReference type="Google" id="ProtNLM"/>
    </source>
</evidence>
<reference evidence="2 3" key="1">
    <citation type="journal article" date="2014" name="Nat. Genet.">
        <title>Genome sequence of the hot pepper provides insights into the evolution of pungency in Capsicum species.</title>
        <authorList>
            <person name="Kim S."/>
            <person name="Park M."/>
            <person name="Yeom S.I."/>
            <person name="Kim Y.M."/>
            <person name="Lee J.M."/>
            <person name="Lee H.A."/>
            <person name="Seo E."/>
            <person name="Choi J."/>
            <person name="Cheong K."/>
            <person name="Kim K.T."/>
            <person name="Jung K."/>
            <person name="Lee G.W."/>
            <person name="Oh S.K."/>
            <person name="Bae C."/>
            <person name="Kim S.B."/>
            <person name="Lee H.Y."/>
            <person name="Kim S.Y."/>
            <person name="Kim M.S."/>
            <person name="Kang B.C."/>
            <person name="Jo Y.D."/>
            <person name="Yang H.B."/>
            <person name="Jeong H.J."/>
            <person name="Kang W.H."/>
            <person name="Kwon J.K."/>
            <person name="Shin C."/>
            <person name="Lim J.Y."/>
            <person name="Park J.H."/>
            <person name="Huh J.H."/>
            <person name="Kim J.S."/>
            <person name="Kim B.D."/>
            <person name="Cohen O."/>
            <person name="Paran I."/>
            <person name="Suh M.C."/>
            <person name="Lee S.B."/>
            <person name="Kim Y.K."/>
            <person name="Shin Y."/>
            <person name="Noh S.J."/>
            <person name="Park J."/>
            <person name="Seo Y.S."/>
            <person name="Kwon S.Y."/>
            <person name="Kim H.A."/>
            <person name="Park J.M."/>
            <person name="Kim H.J."/>
            <person name="Choi S.B."/>
            <person name="Bosland P.W."/>
            <person name="Reeves G."/>
            <person name="Jo S.H."/>
            <person name="Lee B.W."/>
            <person name="Cho H.T."/>
            <person name="Choi H.S."/>
            <person name="Lee M.S."/>
            <person name="Yu Y."/>
            <person name="Do Choi Y."/>
            <person name="Park B.S."/>
            <person name="van Deynze A."/>
            <person name="Ashrafi H."/>
            <person name="Hill T."/>
            <person name="Kim W.T."/>
            <person name="Pai H.S."/>
            <person name="Ahn H.K."/>
            <person name="Yeam I."/>
            <person name="Giovannoni J.J."/>
            <person name="Rose J.K."/>
            <person name="Sorensen I."/>
            <person name="Lee S.J."/>
            <person name="Kim R.W."/>
            <person name="Choi I.Y."/>
            <person name="Choi B.S."/>
            <person name="Lim J.S."/>
            <person name="Lee Y.H."/>
            <person name="Choi D."/>
        </authorList>
    </citation>
    <scope>NUCLEOTIDE SEQUENCE [LARGE SCALE GENOMIC DNA]</scope>
    <source>
        <strain evidence="3">cv. CM334</strain>
    </source>
</reference>
<evidence type="ECO:0000313" key="2">
    <source>
        <dbReference type="EMBL" id="PHT65424.1"/>
    </source>
</evidence>
<keyword evidence="1" id="KW-0812">Transmembrane</keyword>
<feature type="transmembrane region" description="Helical" evidence="1">
    <location>
        <begin position="158"/>
        <end position="176"/>
    </location>
</feature>
<dbReference type="STRING" id="4072.A0A2G2Y6Q9"/>
<keyword evidence="1" id="KW-1133">Transmembrane helix</keyword>
<dbReference type="Gramene" id="PHT65424">
    <property type="protein sequence ID" value="PHT65424"/>
    <property type="gene ID" value="T459_29849"/>
</dbReference>
<accession>A0A2G2Y6Q9</accession>
<dbReference type="PANTHER" id="PTHR33538">
    <property type="entry name" value="PROTEIN GAMETE EXPRESSED 1"/>
    <property type="match status" value="1"/>
</dbReference>
<reference evidence="2 3" key="2">
    <citation type="journal article" date="2017" name="Genome Biol.">
        <title>New reference genome sequences of hot pepper reveal the massive evolution of plant disease-resistance genes by retroduplication.</title>
        <authorList>
            <person name="Kim S."/>
            <person name="Park J."/>
            <person name="Yeom S.I."/>
            <person name="Kim Y.M."/>
            <person name="Seo E."/>
            <person name="Kim K.T."/>
            <person name="Kim M.S."/>
            <person name="Lee J.M."/>
            <person name="Cheong K."/>
            <person name="Shin H.S."/>
            <person name="Kim S.B."/>
            <person name="Han K."/>
            <person name="Lee J."/>
            <person name="Park M."/>
            <person name="Lee H.A."/>
            <person name="Lee H.Y."/>
            <person name="Lee Y."/>
            <person name="Oh S."/>
            <person name="Lee J.H."/>
            <person name="Choi E."/>
            <person name="Choi E."/>
            <person name="Lee S.E."/>
            <person name="Jeon J."/>
            <person name="Kim H."/>
            <person name="Choi G."/>
            <person name="Song H."/>
            <person name="Lee J."/>
            <person name="Lee S.C."/>
            <person name="Kwon J.K."/>
            <person name="Lee H.Y."/>
            <person name="Koo N."/>
            <person name="Hong Y."/>
            <person name="Kim R.W."/>
            <person name="Kang W.H."/>
            <person name="Huh J.H."/>
            <person name="Kang B.C."/>
            <person name="Yang T.J."/>
            <person name="Lee Y.H."/>
            <person name="Bennetzen J.L."/>
            <person name="Choi D."/>
        </authorList>
    </citation>
    <scope>NUCLEOTIDE SEQUENCE [LARGE SCALE GENOMIC DNA]</scope>
    <source>
        <strain evidence="3">cv. CM334</strain>
    </source>
</reference>
<dbReference type="OMA" id="WEMENDE"/>
<dbReference type="InterPro" id="IPR040346">
    <property type="entry name" value="GEX1/Brambleberry"/>
</dbReference>
<keyword evidence="1" id="KW-0472">Membrane</keyword>
<comment type="caution">
    <text evidence="2">The sequence shown here is derived from an EMBL/GenBank/DDBJ whole genome shotgun (WGS) entry which is preliminary data.</text>
</comment>
<feature type="transmembrane region" description="Helical" evidence="1">
    <location>
        <begin position="241"/>
        <end position="264"/>
    </location>
</feature>
<proteinExistence type="predicted"/>
<dbReference type="Proteomes" id="UP000222542">
    <property type="component" value="Unassembled WGS sequence"/>
</dbReference>
<keyword evidence="3" id="KW-1185">Reference proteome</keyword>
<evidence type="ECO:0000313" key="3">
    <source>
        <dbReference type="Proteomes" id="UP000222542"/>
    </source>
</evidence>
<name>A0A2G2Y6Q9_CAPAN</name>
<dbReference type="PANTHER" id="PTHR33538:SF2">
    <property type="entry name" value="PROTEIN GAMETE EXPRESSED 1"/>
    <property type="match status" value="1"/>
</dbReference>
<organism evidence="2 3">
    <name type="scientific">Capsicum annuum</name>
    <name type="common">Capsicum pepper</name>
    <dbReference type="NCBI Taxonomy" id="4072"/>
    <lineage>
        <taxon>Eukaryota</taxon>
        <taxon>Viridiplantae</taxon>
        <taxon>Streptophyta</taxon>
        <taxon>Embryophyta</taxon>
        <taxon>Tracheophyta</taxon>
        <taxon>Spermatophyta</taxon>
        <taxon>Magnoliopsida</taxon>
        <taxon>eudicotyledons</taxon>
        <taxon>Gunneridae</taxon>
        <taxon>Pentapetalae</taxon>
        <taxon>asterids</taxon>
        <taxon>lamiids</taxon>
        <taxon>Solanales</taxon>
        <taxon>Solanaceae</taxon>
        <taxon>Solanoideae</taxon>
        <taxon>Capsiceae</taxon>
        <taxon>Capsicum</taxon>
    </lineage>
</organism>
<dbReference type="EMBL" id="AYRZ02000012">
    <property type="protein sequence ID" value="PHT65424.1"/>
    <property type="molecule type" value="Genomic_DNA"/>
</dbReference>
<feature type="transmembrane region" description="Helical" evidence="1">
    <location>
        <begin position="207"/>
        <end position="229"/>
    </location>
</feature>